<dbReference type="EMBL" id="JABTTQ020001491">
    <property type="protein sequence ID" value="KAK6131018.1"/>
    <property type="molecule type" value="Genomic_DNA"/>
</dbReference>
<evidence type="ECO:0000313" key="12">
    <source>
        <dbReference type="EMBL" id="KAK6131018.1"/>
    </source>
</evidence>
<keyword evidence="7" id="KW-0442">Lipid degradation</keyword>
<keyword evidence="9" id="KW-0472">Membrane</keyword>
<dbReference type="Gene3D" id="2.60.40.150">
    <property type="entry name" value="C2 domain"/>
    <property type="match status" value="1"/>
</dbReference>
<dbReference type="PROSITE" id="PS50004">
    <property type="entry name" value="C2"/>
    <property type="match status" value="1"/>
</dbReference>
<dbReference type="PROSITE" id="PS50035">
    <property type="entry name" value="PLD"/>
    <property type="match status" value="1"/>
</dbReference>
<dbReference type="Proteomes" id="UP001318860">
    <property type="component" value="Unassembled WGS sequence"/>
</dbReference>
<dbReference type="PANTHER" id="PTHR18896:SF60">
    <property type="entry name" value="PHOSPHOLIPASE D"/>
    <property type="match status" value="1"/>
</dbReference>
<keyword evidence="8" id="KW-0443">Lipid metabolism</keyword>
<keyword evidence="9" id="KW-1133">Transmembrane helix</keyword>
<comment type="similarity">
    <text evidence="3">Belongs to the phospholipase D family. C2-PLD subfamily.</text>
</comment>
<protein>
    <recommendedName>
        <fullName evidence="4">phospholipase D</fullName>
        <ecNumber evidence="4">3.1.4.4</ecNumber>
    </recommendedName>
</protein>
<organism evidence="12 13">
    <name type="scientific">Rehmannia glutinosa</name>
    <name type="common">Chinese foxglove</name>
    <dbReference type="NCBI Taxonomy" id="99300"/>
    <lineage>
        <taxon>Eukaryota</taxon>
        <taxon>Viridiplantae</taxon>
        <taxon>Streptophyta</taxon>
        <taxon>Embryophyta</taxon>
        <taxon>Tracheophyta</taxon>
        <taxon>Spermatophyta</taxon>
        <taxon>Magnoliopsida</taxon>
        <taxon>eudicotyledons</taxon>
        <taxon>Gunneridae</taxon>
        <taxon>Pentapetalae</taxon>
        <taxon>asterids</taxon>
        <taxon>lamiids</taxon>
        <taxon>Lamiales</taxon>
        <taxon>Orobanchaceae</taxon>
        <taxon>Rehmannieae</taxon>
        <taxon>Rehmannia</taxon>
    </lineage>
</organism>
<comment type="caution">
    <text evidence="12">The sequence shown here is derived from an EMBL/GenBank/DDBJ whole genome shotgun (WGS) entry which is preliminary data.</text>
</comment>
<comment type="catalytic activity">
    <reaction evidence="1">
        <text>a 1,2-diacyl-sn-glycero-3-phosphocholine + H2O = a 1,2-diacyl-sn-glycero-3-phosphate + choline + H(+)</text>
        <dbReference type="Rhea" id="RHEA:14445"/>
        <dbReference type="ChEBI" id="CHEBI:15354"/>
        <dbReference type="ChEBI" id="CHEBI:15377"/>
        <dbReference type="ChEBI" id="CHEBI:15378"/>
        <dbReference type="ChEBI" id="CHEBI:57643"/>
        <dbReference type="ChEBI" id="CHEBI:58608"/>
        <dbReference type="EC" id="3.1.4.4"/>
    </reaction>
</comment>
<feature type="domain" description="PLD phosphodiesterase" evidence="11">
    <location>
        <begin position="305"/>
        <end position="340"/>
    </location>
</feature>
<evidence type="ECO:0000256" key="3">
    <source>
        <dbReference type="ARBA" id="ARBA00010683"/>
    </source>
</evidence>
<dbReference type="Pfam" id="PF00168">
    <property type="entry name" value="C2"/>
    <property type="match status" value="1"/>
</dbReference>
<keyword evidence="9" id="KW-0812">Transmembrane</keyword>
<evidence type="ECO:0000256" key="6">
    <source>
        <dbReference type="ARBA" id="ARBA00022801"/>
    </source>
</evidence>
<evidence type="ECO:0000256" key="4">
    <source>
        <dbReference type="ARBA" id="ARBA00012027"/>
    </source>
</evidence>
<evidence type="ECO:0000256" key="5">
    <source>
        <dbReference type="ARBA" id="ARBA00022737"/>
    </source>
</evidence>
<evidence type="ECO:0000259" key="11">
    <source>
        <dbReference type="PROSITE" id="PS50035"/>
    </source>
</evidence>
<dbReference type="InterPro" id="IPR001736">
    <property type="entry name" value="PLipase_D/transphosphatidylase"/>
</dbReference>
<dbReference type="SMART" id="SM00239">
    <property type="entry name" value="C2"/>
    <property type="match status" value="1"/>
</dbReference>
<dbReference type="EC" id="3.1.4.4" evidence="4"/>
<gene>
    <name evidence="12" type="ORF">DH2020_035237</name>
</gene>
<dbReference type="PANTHER" id="PTHR18896">
    <property type="entry name" value="PHOSPHOLIPASE D"/>
    <property type="match status" value="1"/>
</dbReference>
<accession>A0ABR0V709</accession>
<comment type="cofactor">
    <cofactor evidence="2">
        <name>Ca(2+)</name>
        <dbReference type="ChEBI" id="CHEBI:29108"/>
    </cofactor>
</comment>
<evidence type="ECO:0000256" key="7">
    <source>
        <dbReference type="ARBA" id="ARBA00022963"/>
    </source>
</evidence>
<sequence>MAGDENRIYLHGDLRLRIVKAQGLPEIELLSKRLEGCLTRPNVVVVLAGARVAETQVVTSNPLNPVWNESFKIPVAHPVSQVEFEVRDNDTRIAEPLGVPTVPANRIASGEHIDEWFPVIGMPLVPDAAIRLEIAFTPCQRNPNYQSGISENYALTESYFPLRHGGKVTLYQDAHLVDGVLPDIELGDGRVFKQEKCWEDICHAILEAQRLVYIMGWSVYHKIRLVREPTRPLPKGGDTTLGDLLKHKAEEGVRVLVLIWDDPTSQNMFFMRTRGLMKTHDEETRKFFKHSSVMCLLAPRSEHGFMYSHHQKCVIVDTQDHGVHRRITAFLGGLDLCDGRYDTPEHRLFRDLNTVFNDDYYNPTIQARLHTMCSQILSNGGKEPLNRRHRFKRLKGSHHDDSLTDIERDTWITSPSTTIPNDHPSLWVLKEDDQEQWHVQNLVWAKEIAVDRSIQMAYIQAIRSAQHFVYIENQYFVGSSFAWPSYKSAGADNLIPMELALKIASKIRAKERFSVYIVIPMWPEGHPHSPPVRDILFWQRQTMEMMYKVVAQEIKSAQLESAHPTDYLNFYCLGNQEEYREEGYGQTSSTRIKVTALAFDLIFSILILFPYLFYFASIDLSRLL</sequence>
<feature type="domain" description="C2" evidence="10">
    <location>
        <begin position="1"/>
        <end position="117"/>
    </location>
</feature>
<dbReference type="InterPro" id="IPR015679">
    <property type="entry name" value="PLipase_D_fam"/>
</dbReference>
<dbReference type="SUPFAM" id="SSF56024">
    <property type="entry name" value="Phospholipase D/nuclease"/>
    <property type="match status" value="2"/>
</dbReference>
<dbReference type="InterPro" id="IPR000008">
    <property type="entry name" value="C2_dom"/>
</dbReference>
<evidence type="ECO:0000256" key="1">
    <source>
        <dbReference type="ARBA" id="ARBA00000798"/>
    </source>
</evidence>
<evidence type="ECO:0000256" key="2">
    <source>
        <dbReference type="ARBA" id="ARBA00001913"/>
    </source>
</evidence>
<reference evidence="12 13" key="1">
    <citation type="journal article" date="2021" name="Comput. Struct. Biotechnol. J.">
        <title>De novo genome assembly of the potent medicinal plant Rehmannia glutinosa using nanopore technology.</title>
        <authorList>
            <person name="Ma L."/>
            <person name="Dong C."/>
            <person name="Song C."/>
            <person name="Wang X."/>
            <person name="Zheng X."/>
            <person name="Niu Y."/>
            <person name="Chen S."/>
            <person name="Feng W."/>
        </authorList>
    </citation>
    <scope>NUCLEOTIDE SEQUENCE [LARGE SCALE GENOMIC DNA]</scope>
    <source>
        <strain evidence="12">DH-2019</strain>
    </source>
</reference>
<keyword evidence="13" id="KW-1185">Reference proteome</keyword>
<evidence type="ECO:0000259" key="10">
    <source>
        <dbReference type="PROSITE" id="PS50004"/>
    </source>
</evidence>
<evidence type="ECO:0000256" key="8">
    <source>
        <dbReference type="ARBA" id="ARBA00023098"/>
    </source>
</evidence>
<evidence type="ECO:0000256" key="9">
    <source>
        <dbReference type="SAM" id="Phobius"/>
    </source>
</evidence>
<evidence type="ECO:0000313" key="13">
    <source>
        <dbReference type="Proteomes" id="UP001318860"/>
    </source>
</evidence>
<keyword evidence="6" id="KW-0378">Hydrolase</keyword>
<dbReference type="SUPFAM" id="SSF49562">
    <property type="entry name" value="C2 domain (Calcium/lipid-binding domain, CaLB)"/>
    <property type="match status" value="1"/>
</dbReference>
<dbReference type="InterPro" id="IPR035892">
    <property type="entry name" value="C2_domain_sf"/>
</dbReference>
<name>A0ABR0V709_REHGL</name>
<proteinExistence type="inferred from homology"/>
<keyword evidence="5" id="KW-0677">Repeat</keyword>
<feature type="transmembrane region" description="Helical" evidence="9">
    <location>
        <begin position="596"/>
        <end position="616"/>
    </location>
</feature>
<dbReference type="Gene3D" id="3.30.870.10">
    <property type="entry name" value="Endonuclease Chain A"/>
    <property type="match status" value="2"/>
</dbReference>